<feature type="chain" id="PRO_5003038497" evidence="1">
    <location>
        <begin position="23"/>
        <end position="303"/>
    </location>
</feature>
<proteinExistence type="predicted"/>
<dbReference type="eggNOG" id="ENOG502RYCJ">
    <property type="taxonomic scope" value="Eukaryota"/>
</dbReference>
<dbReference type="PANTHER" id="PTHR42972:SF8">
    <property type="entry name" value="POLYHYDROXYBUTYRATE DEPOLYMERASE"/>
    <property type="match status" value="1"/>
</dbReference>
<evidence type="ECO:0000256" key="1">
    <source>
        <dbReference type="SAM" id="SignalP"/>
    </source>
</evidence>
<accession>D2VGJ3</accession>
<dbReference type="PANTHER" id="PTHR42972">
    <property type="entry name" value="TOL-PAL SYSTEM PROTEIN TOLB"/>
    <property type="match status" value="1"/>
</dbReference>
<reference evidence="2 3" key="1">
    <citation type="journal article" date="2010" name="Cell">
        <title>The genome of Naegleria gruberi illuminates early eukaryotic versatility.</title>
        <authorList>
            <person name="Fritz-Laylin L.K."/>
            <person name="Prochnik S.E."/>
            <person name="Ginger M.L."/>
            <person name="Dacks J.B."/>
            <person name="Carpenter M.L."/>
            <person name="Field M.C."/>
            <person name="Kuo A."/>
            <person name="Paredez A."/>
            <person name="Chapman J."/>
            <person name="Pham J."/>
            <person name="Shu S."/>
            <person name="Neupane R."/>
            <person name="Cipriano M."/>
            <person name="Mancuso J."/>
            <person name="Tu H."/>
            <person name="Salamov A."/>
            <person name="Lindquist E."/>
            <person name="Shapiro H."/>
            <person name="Lucas S."/>
            <person name="Grigoriev I.V."/>
            <person name="Cande W.Z."/>
            <person name="Fulton C."/>
            <person name="Rokhsar D.S."/>
            <person name="Dawson S.C."/>
        </authorList>
    </citation>
    <scope>NUCLEOTIDE SEQUENCE [LARGE SCALE GENOMIC DNA]</scope>
    <source>
        <strain evidence="2 3">NEG-M</strain>
    </source>
</reference>
<sequence length="303" mass="33198">MKICTVALIATLMVVFAVAANAQQNFNRLPRLNVRKQSFTVSGISSGAFMAQQFAVAFSKTVTGTGVVAGGPYYCSLGNEFVALDSCMKIPQMIDLSIIQDMIKEMESTGAIDHSSNVKNHKFYLFSGTDDFIVFQGVMRKLQQQLYTTFQVPISNIVTDFKTPAVHGFITNDYGNACAMFGSPFINNCGLDQAKIILETVLSTKLNASQPIDRNLFTFSQSGNYTATSFDEKGYIYIPTSCQANRAPCVVHLAFHGCNQGVQSVGDVFVKHSGYLKYAESNNIVVVFPQVRKTESFLVNPEG</sequence>
<dbReference type="RefSeq" id="XP_002676718.1">
    <property type="nucleotide sequence ID" value="XM_002676672.1"/>
</dbReference>
<dbReference type="KEGG" id="ngr:NAEGRDRAFT_67999"/>
<dbReference type="EMBL" id="GG738870">
    <property type="protein sequence ID" value="EFC43974.1"/>
    <property type="molecule type" value="Genomic_DNA"/>
</dbReference>
<organism evidence="3">
    <name type="scientific">Naegleria gruberi</name>
    <name type="common">Amoeba</name>
    <dbReference type="NCBI Taxonomy" id="5762"/>
    <lineage>
        <taxon>Eukaryota</taxon>
        <taxon>Discoba</taxon>
        <taxon>Heterolobosea</taxon>
        <taxon>Tetramitia</taxon>
        <taxon>Eutetramitia</taxon>
        <taxon>Vahlkampfiidae</taxon>
        <taxon>Naegleria</taxon>
    </lineage>
</organism>
<dbReference type="AlphaFoldDB" id="D2VGJ3"/>
<dbReference type="OrthoDB" id="6020543at2759"/>
<gene>
    <name evidence="2" type="ORF">NAEGRDRAFT_67999</name>
</gene>
<protein>
    <submittedName>
        <fullName evidence="2">Predicted protein</fullName>
    </submittedName>
</protein>
<dbReference type="Proteomes" id="UP000006671">
    <property type="component" value="Unassembled WGS sequence"/>
</dbReference>
<dbReference type="InterPro" id="IPR029058">
    <property type="entry name" value="AB_hydrolase_fold"/>
</dbReference>
<dbReference type="InParanoid" id="D2VGJ3"/>
<dbReference type="SUPFAM" id="SSF53474">
    <property type="entry name" value="alpha/beta-Hydrolases"/>
    <property type="match status" value="1"/>
</dbReference>
<keyword evidence="3" id="KW-1185">Reference proteome</keyword>
<dbReference type="GeneID" id="8847996"/>
<feature type="signal peptide" evidence="1">
    <location>
        <begin position="1"/>
        <end position="22"/>
    </location>
</feature>
<evidence type="ECO:0000313" key="3">
    <source>
        <dbReference type="Proteomes" id="UP000006671"/>
    </source>
</evidence>
<name>D2VGJ3_NAEGR</name>
<evidence type="ECO:0000313" key="2">
    <source>
        <dbReference type="EMBL" id="EFC43974.1"/>
    </source>
</evidence>
<dbReference type="VEuPathDB" id="AmoebaDB:NAEGRDRAFT_67999"/>
<dbReference type="OMA" id="GCWHANG"/>
<keyword evidence="1" id="KW-0732">Signal</keyword>